<dbReference type="PANTHER" id="PTHR24126:SF14">
    <property type="entry name" value="ANK_REP_REGION DOMAIN-CONTAINING PROTEIN"/>
    <property type="match status" value="1"/>
</dbReference>
<dbReference type="Gene3D" id="3.40.50.300">
    <property type="entry name" value="P-loop containing nucleotide triphosphate hydrolases"/>
    <property type="match status" value="1"/>
</dbReference>
<sequence length="1884" mass="205733">MSSQAAQSGWEIALETHLKSATAVHRHYLSSKATPEDVVAILQRAQQNARLGRTNKLLDVMTYLTAPLAEFQTVVDVLVQANAEIGSLVWAPLKLVVVMLEKRGRGFDNLAKKLNALVDGLPRYKIYADSFRHNNMLQNALGNVYVCYIEFCLRAARYFESDGLVCLIKSVSGSFDRQFTDIFASIDRYTAEIEKTAAAVSLLYVKDVKDVQLEMKTTVLAHRNSDQREKTLRWLAPTDLEATRATFSKWMPGTSEWILRTPKYTSWVEPTNPARLLWLKGGIGCGKSFLANFCAERIRRDSAIVLKYFFSSKQLKGLGRTNLAFVRTLLYQLLTDTRVDTSATLSTLHELRASSGQKEASTVSVLWDEVYEVVRHHAGSSLHLVVDALDEADESDRRDILDAIKCLLSTNPNVKIIITGRPDSITQDWYDANTGASTPADFRSIKLSSDIISRDIDTYIDGRVQRSRKLGNAQVADDIKRGIRLRAEGMFLYVRLMLDELECESTVAAIRDRLGQFPSTLDAYYESVLSRIAKSSQSTRELARDVLMWVTTCFEPMSADSLLVALRSQALSRSLLAPNSSEEGTEYGLLDPVEQIRNVCYPLVEITESGTIQVVHCSVAAYIHSQGMQLQPLTNRDKPIILAYPQANYYVALACLHFLREQLGTVNNSPEHRWFLQYAVGAWPEHLAASPNDAAAWGAGLTSLLKYEEAWFSEWVSRRSQSDYLFGELLRSSGSQSLLRISTFFGIVPWVTRLIESGDTVGTSEPLAPVAVGRGHLGVLKLLKERGAWSASQGQDEDGFLVNIAARGGYGDIVRYLVIEAGYNPDEADHSGRTALMAACSTGHSDVVKTLLDLGANPSLVSRAGYTSAEEAASAGDLRSLKVLLSRSNVSTDGRCLLYASANGHVAVVQFLLSRPFAEPEQKDQNNWTPLHWAARNGHAEVVEILLPRCAAVDSIDKFARTPLNRAVQIGNIRIVDALLNAGASPASRDESGFSLLHIASTEGFADVVDKLLARGVDPDTGNHKDPTKSGLIFSYIPHQHACTPLHLAAENGHDDVIRRLLDHGADVNTETANKQTALHYACATGRESTVSLLLAAGADLYVANHKGDYPLTIATGNGHRGIITLLGTGEWELMLDQYTRPPIYSAIKTAAARNYVDILESFMATAPEGFEFTKNFHISEFEEVFLGGHVEAAQVLLDRGMDSKNWLPTPLGFAVKGRHVQLVQLLLSREVNPSDFAPGQHQRYRFSDRPFGYTSLSALDQAAAQGAMDMIELLEKRQAQPPNPADPASSWPFLIKRERLWPRVKFFQELQQQETIPGKQPGWYALNRIPEPVSELCAAIEASDAAKVERLISAGAADVNEIDWKLETPLIKAARVGSAQIVSRLLAAGADPEVTGIDGVSPMSLAADHCDFETIKALLDAGASVTAAGLSRSIDDKNFKTLKLLLEAGVDPNQKSPHQWVGGPVFAAAACGDFEFAKAAVDLLVRFGGAVDRTNSSGETVMHLGAARGNLELISHFASMGVPVEGCDKRGRTPLHRAIIGMSEGSHAACKELARLGASLGIAGPSGLSALHVASGKDDSALVKELLQTLPVDIRDAEGRTPVMWAIMGDWESSPLLEVLGLGWISTRPRSRRHGSKYFQSPDCTTVKHLIEAGADLRAIDNFKRNVLHCAALTGWEEVMRILVTHGIDANASDTNGQTPLHLAITAGSVACVRILLGAGADPNLVDSSLRGESGAINPLGTLESRVHRRPAQSFPLHLAMAEPDRKTVGIMVKVLLEAGANVFGRNARGETALHVASRQGNLQGVEKLVCANQHGYTYGCSYLDIRDNSGKTARESAAEMGHTKVVEVLERAEAGRDLGLGFNTVVGTVFPGKRKRGRRRMF</sequence>
<dbReference type="Gene3D" id="1.25.40.20">
    <property type="entry name" value="Ankyrin repeat-containing domain"/>
    <property type="match status" value="6"/>
</dbReference>
<evidence type="ECO:0000256" key="2">
    <source>
        <dbReference type="ARBA" id="ARBA00023043"/>
    </source>
</evidence>
<dbReference type="Pfam" id="PF24809">
    <property type="entry name" value="DUF7708"/>
    <property type="match status" value="1"/>
</dbReference>
<dbReference type="Proteomes" id="UP001628179">
    <property type="component" value="Unassembled WGS sequence"/>
</dbReference>
<dbReference type="PROSITE" id="PS50297">
    <property type="entry name" value="ANK_REP_REGION"/>
    <property type="match status" value="8"/>
</dbReference>
<dbReference type="InterPro" id="IPR027417">
    <property type="entry name" value="P-loop_NTPase"/>
</dbReference>
<gene>
    <name evidence="6" type="ORF">MFIFM68171_08416</name>
</gene>
<dbReference type="SUPFAM" id="SSF48403">
    <property type="entry name" value="Ankyrin repeat"/>
    <property type="match status" value="5"/>
</dbReference>
<accession>A0ABQ0GKE3</accession>
<dbReference type="GeneID" id="98179159"/>
<dbReference type="SMART" id="SM00248">
    <property type="entry name" value="ANK"/>
    <property type="match status" value="20"/>
</dbReference>
<organism evidence="6 7">
    <name type="scientific">Madurella fahalii</name>
    <dbReference type="NCBI Taxonomy" id="1157608"/>
    <lineage>
        <taxon>Eukaryota</taxon>
        <taxon>Fungi</taxon>
        <taxon>Dikarya</taxon>
        <taxon>Ascomycota</taxon>
        <taxon>Pezizomycotina</taxon>
        <taxon>Sordariomycetes</taxon>
        <taxon>Sordariomycetidae</taxon>
        <taxon>Sordariales</taxon>
        <taxon>Sordariales incertae sedis</taxon>
        <taxon>Madurella</taxon>
    </lineage>
</organism>
<keyword evidence="1" id="KW-0677">Repeat</keyword>
<feature type="domain" description="DUF7708" evidence="4">
    <location>
        <begin position="64"/>
        <end position="200"/>
    </location>
</feature>
<feature type="repeat" description="ANK" evidence="3">
    <location>
        <begin position="1753"/>
        <end position="1789"/>
    </location>
</feature>
<dbReference type="Pfam" id="PF24883">
    <property type="entry name" value="NPHP3_N"/>
    <property type="match status" value="1"/>
</dbReference>
<evidence type="ECO:0000313" key="6">
    <source>
        <dbReference type="EMBL" id="GAB1318206.1"/>
    </source>
</evidence>
<proteinExistence type="predicted"/>
<feature type="repeat" description="ANK" evidence="3">
    <location>
        <begin position="1697"/>
        <end position="1729"/>
    </location>
</feature>
<comment type="caution">
    <text evidence="6">The sequence shown here is derived from an EMBL/GenBank/DDBJ whole genome shotgun (WGS) entry which is preliminary data.</text>
</comment>
<evidence type="ECO:0000259" key="4">
    <source>
        <dbReference type="Pfam" id="PF24809"/>
    </source>
</evidence>
<feature type="repeat" description="ANK" evidence="3">
    <location>
        <begin position="831"/>
        <end position="863"/>
    </location>
</feature>
<name>A0ABQ0GKE3_9PEZI</name>
<dbReference type="InterPro" id="IPR036770">
    <property type="entry name" value="Ankyrin_rpt-contain_sf"/>
</dbReference>
<protein>
    <submittedName>
        <fullName evidence="6">Uncharacterized protein</fullName>
    </submittedName>
</protein>
<dbReference type="EMBL" id="BAAFSV010000004">
    <property type="protein sequence ID" value="GAB1318206.1"/>
    <property type="molecule type" value="Genomic_DNA"/>
</dbReference>
<dbReference type="PRINTS" id="PR01415">
    <property type="entry name" value="ANKYRIN"/>
</dbReference>
<dbReference type="PANTHER" id="PTHR24126">
    <property type="entry name" value="ANKYRIN REPEAT, PH AND SEC7 DOMAIN CONTAINING PROTEIN SECG-RELATED"/>
    <property type="match status" value="1"/>
</dbReference>
<dbReference type="InterPro" id="IPR056125">
    <property type="entry name" value="DUF7708"/>
</dbReference>
<reference evidence="6 7" key="1">
    <citation type="submission" date="2024-09" db="EMBL/GenBank/DDBJ databases">
        <title>Itraconazole resistance in Madurella fahalii resulting from another homologue of gene encoding cytochrome P450 14-alpha sterol demethylase (CYP51).</title>
        <authorList>
            <person name="Yoshioka I."/>
            <person name="Fahal A.H."/>
            <person name="Kaneko S."/>
            <person name="Yaguchi T."/>
        </authorList>
    </citation>
    <scope>NUCLEOTIDE SEQUENCE [LARGE SCALE GENOMIC DNA]</scope>
    <source>
        <strain evidence="6 7">IFM 68171</strain>
    </source>
</reference>
<feature type="domain" description="Nephrocystin 3-like N-terminal" evidence="5">
    <location>
        <begin position="253"/>
        <end position="421"/>
    </location>
</feature>
<dbReference type="InterPro" id="IPR056884">
    <property type="entry name" value="NPHP3-like_N"/>
</dbReference>
<dbReference type="InterPro" id="IPR002110">
    <property type="entry name" value="Ankyrin_rpt"/>
</dbReference>
<evidence type="ECO:0000256" key="3">
    <source>
        <dbReference type="PROSITE-ProRule" id="PRU00023"/>
    </source>
</evidence>
<evidence type="ECO:0000313" key="7">
    <source>
        <dbReference type="Proteomes" id="UP001628179"/>
    </source>
</evidence>
<dbReference type="Pfam" id="PF12796">
    <property type="entry name" value="Ank_2"/>
    <property type="match status" value="8"/>
</dbReference>
<keyword evidence="7" id="KW-1185">Reference proteome</keyword>
<dbReference type="RefSeq" id="XP_070919937.1">
    <property type="nucleotide sequence ID" value="XM_071063836.1"/>
</dbReference>
<feature type="repeat" description="ANK" evidence="3">
    <location>
        <begin position="1366"/>
        <end position="1398"/>
    </location>
</feature>
<evidence type="ECO:0000259" key="5">
    <source>
        <dbReference type="Pfam" id="PF24883"/>
    </source>
</evidence>
<dbReference type="PROSITE" id="PS50088">
    <property type="entry name" value="ANK_REPEAT"/>
    <property type="match status" value="11"/>
</dbReference>
<feature type="repeat" description="ANK" evidence="3">
    <location>
        <begin position="992"/>
        <end position="1024"/>
    </location>
</feature>
<dbReference type="SUPFAM" id="SSF52540">
    <property type="entry name" value="P-loop containing nucleoside triphosphate hydrolases"/>
    <property type="match status" value="1"/>
</dbReference>
<feature type="repeat" description="ANK" evidence="3">
    <location>
        <begin position="1074"/>
        <end position="1106"/>
    </location>
</feature>
<feature type="repeat" description="ANK" evidence="3">
    <location>
        <begin position="1664"/>
        <end position="1696"/>
    </location>
</feature>
<feature type="repeat" description="ANK" evidence="3">
    <location>
        <begin position="1041"/>
        <end position="1073"/>
    </location>
</feature>
<evidence type="ECO:0000256" key="1">
    <source>
        <dbReference type="ARBA" id="ARBA00022737"/>
    </source>
</evidence>
<feature type="repeat" description="ANK" evidence="3">
    <location>
        <begin position="959"/>
        <end position="991"/>
    </location>
</feature>
<feature type="repeat" description="ANK" evidence="3">
    <location>
        <begin position="1399"/>
        <end position="1431"/>
    </location>
</feature>
<feature type="repeat" description="ANK" evidence="3">
    <location>
        <begin position="926"/>
        <end position="958"/>
    </location>
</feature>
<keyword evidence="2 3" id="KW-0040">ANK repeat</keyword>